<evidence type="ECO:0000313" key="2">
    <source>
        <dbReference type="EMBL" id="SDY90133.1"/>
    </source>
</evidence>
<proteinExistence type="predicted"/>
<dbReference type="STRING" id="595670.SAMN05421643_1535"/>
<organism evidence="2 3">
    <name type="scientific">Acinetobacter kyonggiensis</name>
    <dbReference type="NCBI Taxonomy" id="595670"/>
    <lineage>
        <taxon>Bacteria</taxon>
        <taxon>Pseudomonadati</taxon>
        <taxon>Pseudomonadota</taxon>
        <taxon>Gammaproteobacteria</taxon>
        <taxon>Moraxellales</taxon>
        <taxon>Moraxellaceae</taxon>
        <taxon>Acinetobacter</taxon>
    </lineage>
</organism>
<dbReference type="Proteomes" id="UP000199035">
    <property type="component" value="Unassembled WGS sequence"/>
</dbReference>
<evidence type="ECO:0000256" key="1">
    <source>
        <dbReference type="SAM" id="MobiDB-lite"/>
    </source>
</evidence>
<accession>A0A1H3NN12</accession>
<protein>
    <submittedName>
        <fullName evidence="2">Uncharacterized protein</fullName>
    </submittedName>
</protein>
<sequence>MIDGKTLPLRTDVPENDLDTFENKLLNLCQEYFLDLSKSELLQTGRSKDILEKYKENKSLSNFEQAYINEYLLRSLTQFLPSFLKRTANKVELERFTEEKAFQEKLRQEAIEKQKLLESDPVYIAKQKEQALLKKYEINEYISGALPIEISEILSKLDREIRLSQDEAVWLNTLGKKFFSSKVRHKFHRLEANYYLQEYKKNVKNIWNAINASSQLRKCQASLEAEGLLESITVSDKKDKKLLSAYFTTLGGVRRDLRKVNVAIDNASKAHNLTPDNYRPCTLLGAIYMETYQYTLGHEWYEKAIERGATDQSVNADLKSIISKMDKTKRNEMIEHLLKLDHLTYSWLKSLKVAVVNNPKIKQNKVEQTVKAQKKVSPPQSKKTVQNKQPKNSEKSLQSLLEQGAKAHNLKNPASLSKPSCMKPKKK</sequence>
<keyword evidence="3" id="KW-1185">Reference proteome</keyword>
<dbReference type="SUPFAM" id="SSF48452">
    <property type="entry name" value="TPR-like"/>
    <property type="match status" value="1"/>
</dbReference>
<name>A0A1H3NN12_9GAMM</name>
<dbReference type="Gene3D" id="1.25.40.10">
    <property type="entry name" value="Tetratricopeptide repeat domain"/>
    <property type="match status" value="1"/>
</dbReference>
<feature type="region of interest" description="Disordered" evidence="1">
    <location>
        <begin position="366"/>
        <end position="427"/>
    </location>
</feature>
<gene>
    <name evidence="2" type="ORF">SAMN05421643_1535</name>
</gene>
<dbReference type="AlphaFoldDB" id="A0A1H3NN12"/>
<dbReference type="InterPro" id="IPR011990">
    <property type="entry name" value="TPR-like_helical_dom_sf"/>
</dbReference>
<dbReference type="RefSeq" id="WP_092693014.1">
    <property type="nucleotide sequence ID" value="NZ_FNPK01000053.1"/>
</dbReference>
<reference evidence="3" key="1">
    <citation type="submission" date="2016-10" db="EMBL/GenBank/DDBJ databases">
        <authorList>
            <person name="Varghese N."/>
            <person name="Submissions S."/>
        </authorList>
    </citation>
    <scope>NUCLEOTIDE SEQUENCE [LARGE SCALE GENOMIC DNA]</scope>
    <source>
        <strain evidence="3">ANC 5109</strain>
    </source>
</reference>
<evidence type="ECO:0000313" key="3">
    <source>
        <dbReference type="Proteomes" id="UP000199035"/>
    </source>
</evidence>
<dbReference type="EMBL" id="FNPK01000053">
    <property type="protein sequence ID" value="SDY90133.1"/>
    <property type="molecule type" value="Genomic_DNA"/>
</dbReference>
<feature type="compositionally biased region" description="Polar residues" evidence="1">
    <location>
        <begin position="378"/>
        <end position="401"/>
    </location>
</feature>